<accession>A0A540NDX5</accession>
<keyword evidence="2" id="KW-1185">Reference proteome</keyword>
<dbReference type="AlphaFoldDB" id="A0A540NDX5"/>
<proteinExistence type="predicted"/>
<name>A0A540NDX5_MALBA</name>
<reference evidence="1 2" key="1">
    <citation type="journal article" date="2019" name="G3 (Bethesda)">
        <title>Sequencing of a Wild Apple (Malus baccata) Genome Unravels the Differences Between Cultivated and Wild Apple Species Regarding Disease Resistance and Cold Tolerance.</title>
        <authorList>
            <person name="Chen X."/>
        </authorList>
    </citation>
    <scope>NUCLEOTIDE SEQUENCE [LARGE SCALE GENOMIC DNA]</scope>
    <source>
        <strain evidence="2">cv. Shandingzi</strain>
        <tissue evidence="1">Leaves</tissue>
    </source>
</reference>
<protein>
    <submittedName>
        <fullName evidence="1">Uncharacterized protein</fullName>
    </submittedName>
</protein>
<gene>
    <name evidence="1" type="ORF">C1H46_005694</name>
</gene>
<dbReference type="EMBL" id="VIEB01000067">
    <property type="protein sequence ID" value="TQE08710.1"/>
    <property type="molecule type" value="Genomic_DNA"/>
</dbReference>
<evidence type="ECO:0000313" key="2">
    <source>
        <dbReference type="Proteomes" id="UP000315295"/>
    </source>
</evidence>
<evidence type="ECO:0000313" key="1">
    <source>
        <dbReference type="EMBL" id="TQE08710.1"/>
    </source>
</evidence>
<dbReference type="Proteomes" id="UP000315295">
    <property type="component" value="Unassembled WGS sequence"/>
</dbReference>
<organism evidence="1 2">
    <name type="scientific">Malus baccata</name>
    <name type="common">Siberian crab apple</name>
    <name type="synonym">Pyrus baccata</name>
    <dbReference type="NCBI Taxonomy" id="106549"/>
    <lineage>
        <taxon>Eukaryota</taxon>
        <taxon>Viridiplantae</taxon>
        <taxon>Streptophyta</taxon>
        <taxon>Embryophyta</taxon>
        <taxon>Tracheophyta</taxon>
        <taxon>Spermatophyta</taxon>
        <taxon>Magnoliopsida</taxon>
        <taxon>eudicotyledons</taxon>
        <taxon>Gunneridae</taxon>
        <taxon>Pentapetalae</taxon>
        <taxon>rosids</taxon>
        <taxon>fabids</taxon>
        <taxon>Rosales</taxon>
        <taxon>Rosaceae</taxon>
        <taxon>Amygdaloideae</taxon>
        <taxon>Maleae</taxon>
        <taxon>Malus</taxon>
    </lineage>
</organism>
<sequence length="58" mass="6506">MLSGRKNCCEILPVLARRCNPTSALPLPSSNICRSSAGFRILDYMLFYSMNYGEFIPS</sequence>
<comment type="caution">
    <text evidence="1">The sequence shown here is derived from an EMBL/GenBank/DDBJ whole genome shotgun (WGS) entry which is preliminary data.</text>
</comment>